<keyword evidence="3" id="KW-0804">Transcription</keyword>
<evidence type="ECO:0000256" key="1">
    <source>
        <dbReference type="ARBA" id="ARBA00023015"/>
    </source>
</evidence>
<dbReference type="EMBL" id="JAPMOU010000027">
    <property type="protein sequence ID" value="MDE1464001.1"/>
    <property type="molecule type" value="Genomic_DNA"/>
</dbReference>
<dbReference type="PANTHER" id="PTHR47506">
    <property type="entry name" value="TRANSCRIPTIONAL REGULATORY PROTEIN"/>
    <property type="match status" value="1"/>
</dbReference>
<sequence>MTRSEHQETRETILNAGEQLILSKGFSAVGLAQILTQANVPKGSFYHYFRSKEQFGVELLKRYFDSYNQLILALFDQPEKTGKQLLMEYWQRWFENQATICCDKQCMAVKLSAEVSDLSDDMRLILKSGIDSIIQKIATCIEQGINDGSLSAELEPHHTAFTLYQQWMGASLITKVRRDESAITNAMALTERILAK</sequence>
<dbReference type="Pfam" id="PF00440">
    <property type="entry name" value="TetR_N"/>
    <property type="match status" value="1"/>
</dbReference>
<dbReference type="InterPro" id="IPR001647">
    <property type="entry name" value="HTH_TetR"/>
</dbReference>
<proteinExistence type="predicted"/>
<dbReference type="InterPro" id="IPR009057">
    <property type="entry name" value="Homeodomain-like_sf"/>
</dbReference>
<keyword evidence="1" id="KW-0805">Transcription regulation</keyword>
<dbReference type="Proteomes" id="UP001528823">
    <property type="component" value="Unassembled WGS sequence"/>
</dbReference>
<comment type="caution">
    <text evidence="6">The sequence shown here is derived from an EMBL/GenBank/DDBJ whole genome shotgun (WGS) entry which is preliminary data.</text>
</comment>
<organism evidence="6 7">
    <name type="scientific">Spartinivicinus poritis</name>
    <dbReference type="NCBI Taxonomy" id="2994640"/>
    <lineage>
        <taxon>Bacteria</taxon>
        <taxon>Pseudomonadati</taxon>
        <taxon>Pseudomonadota</taxon>
        <taxon>Gammaproteobacteria</taxon>
        <taxon>Oceanospirillales</taxon>
        <taxon>Zooshikellaceae</taxon>
        <taxon>Spartinivicinus</taxon>
    </lineage>
</organism>
<reference evidence="6 7" key="1">
    <citation type="submission" date="2022-11" db="EMBL/GenBank/DDBJ databases">
        <title>Spartinivicinus poritis sp. nov., isolated from scleractinian coral Porites lutea.</title>
        <authorList>
            <person name="Zhang G."/>
            <person name="Cai L."/>
            <person name="Wei Q."/>
        </authorList>
    </citation>
    <scope>NUCLEOTIDE SEQUENCE [LARGE SCALE GENOMIC DNA]</scope>
    <source>
        <strain evidence="6 7">A2-2</strain>
    </source>
</reference>
<dbReference type="Pfam" id="PF16925">
    <property type="entry name" value="TetR_C_13"/>
    <property type="match status" value="1"/>
</dbReference>
<protein>
    <submittedName>
        <fullName evidence="6">TetR/AcrR family transcriptional regulator</fullName>
    </submittedName>
</protein>
<accession>A0ABT5UC93</accession>
<dbReference type="PANTHER" id="PTHR47506:SF6">
    <property type="entry name" value="HTH-TYPE TRANSCRIPTIONAL REPRESSOR NEMR"/>
    <property type="match status" value="1"/>
</dbReference>
<keyword evidence="7" id="KW-1185">Reference proteome</keyword>
<dbReference type="RefSeq" id="WP_274690332.1">
    <property type="nucleotide sequence ID" value="NZ_JAPMOU010000027.1"/>
</dbReference>
<dbReference type="PRINTS" id="PR00455">
    <property type="entry name" value="HTHTETR"/>
</dbReference>
<feature type="DNA-binding region" description="H-T-H motif" evidence="4">
    <location>
        <begin position="30"/>
        <end position="49"/>
    </location>
</feature>
<feature type="domain" description="HTH tetR-type" evidence="5">
    <location>
        <begin position="7"/>
        <end position="67"/>
    </location>
</feature>
<evidence type="ECO:0000313" key="7">
    <source>
        <dbReference type="Proteomes" id="UP001528823"/>
    </source>
</evidence>
<gene>
    <name evidence="6" type="ORF">ORQ98_18770</name>
</gene>
<evidence type="ECO:0000256" key="2">
    <source>
        <dbReference type="ARBA" id="ARBA00023125"/>
    </source>
</evidence>
<dbReference type="InterPro" id="IPR036271">
    <property type="entry name" value="Tet_transcr_reg_TetR-rel_C_sf"/>
</dbReference>
<evidence type="ECO:0000256" key="3">
    <source>
        <dbReference type="ARBA" id="ARBA00023163"/>
    </source>
</evidence>
<dbReference type="InterPro" id="IPR011075">
    <property type="entry name" value="TetR_C"/>
</dbReference>
<evidence type="ECO:0000256" key="4">
    <source>
        <dbReference type="PROSITE-ProRule" id="PRU00335"/>
    </source>
</evidence>
<dbReference type="Gene3D" id="1.10.357.10">
    <property type="entry name" value="Tetracycline Repressor, domain 2"/>
    <property type="match status" value="1"/>
</dbReference>
<dbReference type="PROSITE" id="PS50977">
    <property type="entry name" value="HTH_TETR_2"/>
    <property type="match status" value="1"/>
</dbReference>
<name>A0ABT5UC93_9GAMM</name>
<dbReference type="SUPFAM" id="SSF46689">
    <property type="entry name" value="Homeodomain-like"/>
    <property type="match status" value="1"/>
</dbReference>
<dbReference type="SUPFAM" id="SSF48498">
    <property type="entry name" value="Tetracyclin repressor-like, C-terminal domain"/>
    <property type="match status" value="1"/>
</dbReference>
<evidence type="ECO:0000259" key="5">
    <source>
        <dbReference type="PROSITE" id="PS50977"/>
    </source>
</evidence>
<keyword evidence="2 4" id="KW-0238">DNA-binding</keyword>
<evidence type="ECO:0000313" key="6">
    <source>
        <dbReference type="EMBL" id="MDE1464001.1"/>
    </source>
</evidence>